<evidence type="ECO:0000313" key="3">
    <source>
        <dbReference type="EnsemblMetazoa" id="CJA11331.1"/>
    </source>
</evidence>
<feature type="compositionally biased region" description="Acidic residues" evidence="1">
    <location>
        <begin position="1415"/>
        <end position="1425"/>
    </location>
</feature>
<name>A0A8R1HUL6_CAEJA</name>
<dbReference type="GO" id="GO:0070182">
    <property type="term" value="F:DNA polymerase binding"/>
    <property type="evidence" value="ECO:0007669"/>
    <property type="project" value="TreeGrafter"/>
</dbReference>
<dbReference type="PANTHER" id="PTHR21818">
    <property type="entry name" value="BC025462 PROTEIN"/>
    <property type="match status" value="1"/>
</dbReference>
<evidence type="ECO:0000259" key="2">
    <source>
        <dbReference type="Pfam" id="PF14680"/>
    </source>
</evidence>
<dbReference type="PANTHER" id="PTHR21818:SF0">
    <property type="entry name" value="FANCONI ANEMIA GROUP I PROTEIN"/>
    <property type="match status" value="1"/>
</dbReference>
<feature type="region of interest" description="Disordered" evidence="1">
    <location>
        <begin position="161"/>
        <end position="190"/>
    </location>
</feature>
<dbReference type="InterPro" id="IPR026171">
    <property type="entry name" value="FANCI"/>
</dbReference>
<organism evidence="3 4">
    <name type="scientific">Caenorhabditis japonica</name>
    <dbReference type="NCBI Taxonomy" id="281687"/>
    <lineage>
        <taxon>Eukaryota</taxon>
        <taxon>Metazoa</taxon>
        <taxon>Ecdysozoa</taxon>
        <taxon>Nematoda</taxon>
        <taxon>Chromadorea</taxon>
        <taxon>Rhabditida</taxon>
        <taxon>Rhabditina</taxon>
        <taxon>Rhabditomorpha</taxon>
        <taxon>Rhabditoidea</taxon>
        <taxon>Rhabditidae</taxon>
        <taxon>Peloderinae</taxon>
        <taxon>Caenorhabditis</taxon>
    </lineage>
</organism>
<proteinExistence type="predicted"/>
<keyword evidence="4" id="KW-1185">Reference proteome</keyword>
<feature type="domain" description="FANCI helical" evidence="2">
    <location>
        <begin position="626"/>
        <end position="846"/>
    </location>
</feature>
<evidence type="ECO:0000256" key="1">
    <source>
        <dbReference type="SAM" id="MobiDB-lite"/>
    </source>
</evidence>
<reference evidence="4" key="1">
    <citation type="submission" date="2010-08" db="EMBL/GenBank/DDBJ databases">
        <authorList>
            <consortium name="Caenorhabditis japonica Sequencing Consortium"/>
            <person name="Wilson R.K."/>
        </authorList>
    </citation>
    <scope>NUCLEOTIDE SEQUENCE [LARGE SCALE GENOMIC DNA]</scope>
    <source>
        <strain evidence="4">DF5081</strain>
    </source>
</reference>
<dbReference type="Pfam" id="PF14680">
    <property type="entry name" value="FANCI_HD2"/>
    <property type="match status" value="1"/>
</dbReference>
<protein>
    <submittedName>
        <fullName evidence="3">FANCI_HD2 domain-containing protein</fullName>
    </submittedName>
</protein>
<feature type="region of interest" description="Disordered" evidence="1">
    <location>
        <begin position="1375"/>
        <end position="1456"/>
    </location>
</feature>
<dbReference type="GO" id="GO:0006281">
    <property type="term" value="P:DNA repair"/>
    <property type="evidence" value="ECO:0007669"/>
    <property type="project" value="InterPro"/>
</dbReference>
<dbReference type="InterPro" id="IPR029312">
    <property type="entry name" value="FANCI_HD2"/>
</dbReference>
<sequence length="1456" mass="166636">METMIMSQAFTQATQPRRGGGTEKFVDALIKFQSKHPDNLDGVSETSKKAVISNLRILGNDSKWQPLGRLLIQMCSEDRGRRLFEFTHSIFGLCPLLPDGVEIEHLLLKTIKFLIDVLIKADVSVPDFFGMYNDLIVQLENVSNDGFLRLVEHISEQLEDKKQNEDEFDNGQENVENENRTVAGKTDKSTENNLNFNQRWRDFVTVLIKKIRDVKEIEYELEIQSGSEAVDKILFHWLQICDNVDAFELLAEIANSLGSTSPSIDRFCDEIIAEEIGVDMSSTDISAEKRRRTCLTWKSVILTTKTDKDRMGRLWNGVVSAWEIGEEEEREKQEKREVSENLNKCLQVGKKVLSGNVESAKRFLGVIRNEKYRILSSEFGLALALVQCGLDRNDALADMKKTLQKLFRIKEQAEECVWMNEIVCGRLSRLVDLQLRILTEHFQSNDQLRRILTRPVFSLMLSLLDTPAYQKQVVVVDGKVVDGCSLWLLSRDILSIISQSQIDMASQLSLLFQAIASASNNSSALILIDVLRELVRKCSVEILNNSKLIDGLFDYVCRMRRDIAVSLIRCLLPIINTRPQLRNALFKSLKKDLLCESTVCSAVPIVLMLLRSVSKRREDGGGGQFDHSFSQSFGSFSTQTLNSMGCKKNVDQEVGLELIGIVRRCLWQPATTKIALYDGICDLATQTTTMLNQFLDMMVSHAKVVPEWKKDEMIVMSGSITQLVEPMPHLIQTVECLISELTCFDPEFKLDGTQLLLKQATTQMETWVALAMRRDVCDFGLDRNVEWTTGTSNGRSSLLFAQMMLSTYDVLIEHMWRRVEALEKKEDADKLVILLNRRKEIDKLYKEKTTKKEKDGKDKEKEEKIQLDTSQTEILTSSKTLASIMKTLTEEVTEEDDNNTSLKLRTEILLDVRMELIEWAVSRAEVLSRSIVKEYKPLHSILSGTNSLISLSKSLIDFYIGTNCPAWVNDIETGTPLKTKAIESYCNIIQHLAIKYKQTPSRVTMMWFEEKEGEDEETRKKRQEPNILALRQAHFLSCRLFRQILNIENEDIEDEKKPKTHYEQQGKEILKAATAVLSLTKNVKVWTSLFARVAKVLEEETFYNNQMLRDYCKFVTVCGLRCGGGEDKSTSAEMLKIMEGILEFLSEEQEDGEELKYHFISRHTLNIAIEFQFTYVEKTLSLIREALVFQKNFFVKPPVFDEMLNGLLVKCIEVTELISRVLQIFVQYKMMQERVTEIMTNYFSTIQMAVVLLQNLTKGWGREMKEWESVSTLATLVKKKLTPILAMVDDHIGFSKGKEEMKKKISQKTRYAKSKRDEKLFSQFSQEREAVQHSILVLCKLIKDDRFDLQIKNNSVGYRDFRIDMDVIRSKLGEAGASENIQEPTSKRRRREQSAVGSDGTVEDTTISRSSAEPQNEDEEEEEEEARAAEPSVSAVKQENVEEDEEEEERGISPVF</sequence>
<accession>A0A8R1HUL6</accession>
<reference evidence="3" key="2">
    <citation type="submission" date="2022-06" db="UniProtKB">
        <authorList>
            <consortium name="EnsemblMetazoa"/>
        </authorList>
    </citation>
    <scope>IDENTIFICATION</scope>
    <source>
        <strain evidence="3">DF5081</strain>
    </source>
</reference>
<evidence type="ECO:0000313" key="4">
    <source>
        <dbReference type="Proteomes" id="UP000005237"/>
    </source>
</evidence>
<dbReference type="EnsemblMetazoa" id="CJA11331.1">
    <property type="protein sequence ID" value="CJA11331.1"/>
    <property type="gene ID" value="WBGene00130535"/>
</dbReference>
<dbReference type="Proteomes" id="UP000005237">
    <property type="component" value="Unassembled WGS sequence"/>
</dbReference>